<name>A0A0F9DMU7_9ZZZZ</name>
<proteinExistence type="predicted"/>
<dbReference type="EMBL" id="LAZR01028297">
    <property type="protein sequence ID" value="KKL63044.1"/>
    <property type="molecule type" value="Genomic_DNA"/>
</dbReference>
<comment type="caution">
    <text evidence="1">The sequence shown here is derived from an EMBL/GenBank/DDBJ whole genome shotgun (WGS) entry which is preliminary data.</text>
</comment>
<dbReference type="AlphaFoldDB" id="A0A0F9DMU7"/>
<accession>A0A0F9DMU7</accession>
<organism evidence="1">
    <name type="scientific">marine sediment metagenome</name>
    <dbReference type="NCBI Taxonomy" id="412755"/>
    <lineage>
        <taxon>unclassified sequences</taxon>
        <taxon>metagenomes</taxon>
        <taxon>ecological metagenomes</taxon>
    </lineage>
</organism>
<gene>
    <name evidence="1" type="ORF">LCGC14_2179100</name>
</gene>
<reference evidence="1" key="1">
    <citation type="journal article" date="2015" name="Nature">
        <title>Complex archaea that bridge the gap between prokaryotes and eukaryotes.</title>
        <authorList>
            <person name="Spang A."/>
            <person name="Saw J.H."/>
            <person name="Jorgensen S.L."/>
            <person name="Zaremba-Niedzwiedzka K."/>
            <person name="Martijn J."/>
            <person name="Lind A.E."/>
            <person name="van Eijk R."/>
            <person name="Schleper C."/>
            <person name="Guy L."/>
            <person name="Ettema T.J."/>
        </authorList>
    </citation>
    <scope>NUCLEOTIDE SEQUENCE</scope>
</reference>
<protein>
    <submittedName>
        <fullName evidence="1">Uncharacterized protein</fullName>
    </submittedName>
</protein>
<evidence type="ECO:0000313" key="1">
    <source>
        <dbReference type="EMBL" id="KKL63044.1"/>
    </source>
</evidence>
<sequence length="217" mass="25178">PIIFNTEMVKAILDNRKSQTRRVIKPQPTPEPDRIEYYGEKIGWGWVPTSRSGKIGIFKPPGYKCPYGEIGEKMWVRETWAKVGDNEDDIHGSRYCGSYGSVYFKADYLPSDDHLKWKPSIFMPRWASRIDLEITDIRVERVQDIKERDCESEGIEVAESIGDYAGALWTARTEKATFNFSNAQSAFQYLWDSINAKRGYGWKVNPFVWVIDFKEIK</sequence>
<feature type="non-terminal residue" evidence="1">
    <location>
        <position position="1"/>
    </location>
</feature>